<gene>
    <name evidence="2" type="ORF">SAMN04488539_1256</name>
</gene>
<evidence type="ECO:0000256" key="1">
    <source>
        <dbReference type="SAM" id="Phobius"/>
    </source>
</evidence>
<evidence type="ECO:0000313" key="3">
    <source>
        <dbReference type="Proteomes" id="UP000182237"/>
    </source>
</evidence>
<proteinExistence type="predicted"/>
<dbReference type="RefSeq" id="WP_019194076.1">
    <property type="nucleotide sequence ID" value="NZ_LT629765.1"/>
</dbReference>
<keyword evidence="1" id="KW-0472">Membrane</keyword>
<dbReference type="EMBL" id="LT629765">
    <property type="protein sequence ID" value="SDS22531.1"/>
    <property type="molecule type" value="Genomic_DNA"/>
</dbReference>
<dbReference type="STRING" id="1203190.GCA_000312345_01245"/>
<keyword evidence="3" id="KW-1185">Reference proteome</keyword>
<keyword evidence="1" id="KW-0812">Transmembrane</keyword>
<dbReference type="eggNOG" id="ENOG503330Y">
    <property type="taxonomic scope" value="Bacteria"/>
</dbReference>
<accession>A0A1H1QG52</accession>
<feature type="transmembrane region" description="Helical" evidence="1">
    <location>
        <begin position="72"/>
        <end position="92"/>
    </location>
</feature>
<sequence length="125" mass="13244">MIEPVVRDDFSRGEAVGGLVWLSVGAALSALLEVVYLQATIFGVPFPLSVVIAALFNAVLTRTARLWSPNPAVALVPFFVWMGTLFLLMFAVPGTGASLVPHSLLTMLLLLAGSAGAVWPLVRPK</sequence>
<feature type="transmembrane region" description="Helical" evidence="1">
    <location>
        <begin position="104"/>
        <end position="122"/>
    </location>
</feature>
<feature type="transmembrane region" description="Helical" evidence="1">
    <location>
        <begin position="42"/>
        <end position="60"/>
    </location>
</feature>
<dbReference type="Proteomes" id="UP000182237">
    <property type="component" value="Chromosome I"/>
</dbReference>
<organism evidence="2 3">
    <name type="scientific">Corynebacterium timonense</name>
    <dbReference type="NCBI Taxonomy" id="441500"/>
    <lineage>
        <taxon>Bacteria</taxon>
        <taxon>Bacillati</taxon>
        <taxon>Actinomycetota</taxon>
        <taxon>Actinomycetes</taxon>
        <taxon>Mycobacteriales</taxon>
        <taxon>Corynebacteriaceae</taxon>
        <taxon>Corynebacterium</taxon>
    </lineage>
</organism>
<protein>
    <submittedName>
        <fullName evidence="2">Uncharacterized protein</fullName>
    </submittedName>
</protein>
<dbReference type="AlphaFoldDB" id="A0A1H1QG52"/>
<feature type="transmembrane region" description="Helical" evidence="1">
    <location>
        <begin position="16"/>
        <end position="36"/>
    </location>
</feature>
<evidence type="ECO:0000313" key="2">
    <source>
        <dbReference type="EMBL" id="SDS22531.1"/>
    </source>
</evidence>
<name>A0A1H1QG52_9CORY</name>
<reference evidence="2 3" key="1">
    <citation type="submission" date="2016-10" db="EMBL/GenBank/DDBJ databases">
        <authorList>
            <person name="de Groot N.N."/>
        </authorList>
    </citation>
    <scope>NUCLEOTIDE SEQUENCE [LARGE SCALE GENOMIC DNA]</scope>
    <source>
        <strain evidence="2 3">DSM 45434</strain>
    </source>
</reference>
<keyword evidence="1" id="KW-1133">Transmembrane helix</keyword>